<sequence length="158" mass="18187">MIFSDLATWELEKALYPKALNRGLEYIRSTDFSTMAPGKHDIEGDLMFVMVQEPTTQSWEKQRPESHQTYIDIQYLIEGEELIKVARLTSEAVISEEDFASRDIAFYKTTSVESSILLLPGNFTVFYPSDIHRPVCSVKEDQKIKKVVIKIHKSLLEL</sequence>
<name>A0ABT2UH22_9BACL</name>
<dbReference type="InterPro" id="IPR004375">
    <property type="entry name" value="NanQ/TabA/YiaL"/>
</dbReference>
<dbReference type="SUPFAM" id="SSF51197">
    <property type="entry name" value="Clavaminate synthase-like"/>
    <property type="match status" value="1"/>
</dbReference>
<dbReference type="EMBL" id="JAOQIO010000069">
    <property type="protein sequence ID" value="MCU6793933.1"/>
    <property type="molecule type" value="Genomic_DNA"/>
</dbReference>
<dbReference type="Pfam" id="PF04074">
    <property type="entry name" value="DUF386"/>
    <property type="match status" value="1"/>
</dbReference>
<dbReference type="RefSeq" id="WP_262685160.1">
    <property type="nucleotide sequence ID" value="NZ_JAOQIO010000069.1"/>
</dbReference>
<evidence type="ECO:0000313" key="2">
    <source>
        <dbReference type="Proteomes" id="UP001652445"/>
    </source>
</evidence>
<reference evidence="1 2" key="1">
    <citation type="submission" date="2022-09" db="EMBL/GenBank/DDBJ databases">
        <authorList>
            <person name="Han X.L."/>
            <person name="Wang Q."/>
            <person name="Lu T."/>
        </authorList>
    </citation>
    <scope>NUCLEOTIDE SEQUENCE [LARGE SCALE GENOMIC DNA]</scope>
    <source>
        <strain evidence="1 2">WQ 127069</strain>
    </source>
</reference>
<accession>A0ABT2UH22</accession>
<dbReference type="InterPro" id="IPR037012">
    <property type="entry name" value="NanQ/TabA/YiaL_sf"/>
</dbReference>
<evidence type="ECO:0000313" key="1">
    <source>
        <dbReference type="EMBL" id="MCU6793933.1"/>
    </source>
</evidence>
<keyword evidence="2" id="KW-1185">Reference proteome</keyword>
<dbReference type="Gene3D" id="2.60.120.370">
    <property type="entry name" value="YhcH/YjgK/YiaL"/>
    <property type="match status" value="1"/>
</dbReference>
<dbReference type="Proteomes" id="UP001652445">
    <property type="component" value="Unassembled WGS sequence"/>
</dbReference>
<protein>
    <submittedName>
        <fullName evidence="1">YhcH/YjgK/YiaL family protein</fullName>
    </submittedName>
</protein>
<dbReference type="NCBIfam" id="TIGR00022">
    <property type="entry name" value="YhcH/YjgK/YiaL family protein"/>
    <property type="match status" value="1"/>
</dbReference>
<dbReference type="PANTHER" id="PTHR34986">
    <property type="entry name" value="EVOLVED BETA-GALACTOSIDASE SUBUNIT BETA"/>
    <property type="match status" value="1"/>
</dbReference>
<organism evidence="1 2">
    <name type="scientific">Paenibacillus baimaensis</name>
    <dbReference type="NCBI Taxonomy" id="2982185"/>
    <lineage>
        <taxon>Bacteria</taxon>
        <taxon>Bacillati</taxon>
        <taxon>Bacillota</taxon>
        <taxon>Bacilli</taxon>
        <taxon>Bacillales</taxon>
        <taxon>Paenibacillaceae</taxon>
        <taxon>Paenibacillus</taxon>
    </lineage>
</organism>
<comment type="caution">
    <text evidence="1">The sequence shown here is derived from an EMBL/GenBank/DDBJ whole genome shotgun (WGS) entry which is preliminary data.</text>
</comment>
<dbReference type="PANTHER" id="PTHR34986:SF1">
    <property type="entry name" value="PROTEIN YIAL"/>
    <property type="match status" value="1"/>
</dbReference>
<gene>
    <name evidence="1" type="ORF">OB236_17660</name>
</gene>
<proteinExistence type="predicted"/>